<proteinExistence type="predicted"/>
<protein>
    <recommendedName>
        <fullName evidence="2">Serine protease gd N-terminal domain-containing protein</fullName>
    </recommendedName>
</protein>
<sequence length="403" mass="44599">MDNRVFDKLMTVNVLTKAKIPWSRTGADNDTSRLDADVRRGCAKFDRIIGHAARKHTRKTAQNPQKVLQADSATKQKLPADTKPADSMIYGETLNNSLVTRFPHLATLWEVFVEPVTGLHDMFGNGCCDKLAEQVLVMAIVLLEFSKDSFGASLNYGNAVSPCPAIFRYATDSVKQQIYGFVDTREQQVDKIGKLELHLSIAGELHSKYVGSIEAIEDSAQILEQFGKGRGVTYRVNFPIQEPLPKITKVIFNERELCTGPADRGSFVSAVTLRHFLRSDSCKDKCEPTKLVPTKLVPTNLNLQLSPPAPATAAIAPLVSVPKAKEGLDSTQKLIGETPAVQHEYQRTIERKEETNNPQDNSTSVKYIREEITYRKQVITPGGATSLQDDELKIPTFVSGKLT</sequence>
<evidence type="ECO:0000259" key="2">
    <source>
        <dbReference type="Pfam" id="PF16030"/>
    </source>
</evidence>
<dbReference type="EnsemblMetazoa" id="ACUA024240-RA">
    <property type="protein sequence ID" value="ACUA024240-PA"/>
    <property type="gene ID" value="ACUA024240"/>
</dbReference>
<dbReference type="VEuPathDB" id="VectorBase:ACUA024240"/>
<feature type="region of interest" description="Disordered" evidence="1">
    <location>
        <begin position="54"/>
        <end position="82"/>
    </location>
</feature>
<feature type="compositionally biased region" description="Polar residues" evidence="1">
    <location>
        <begin position="60"/>
        <end position="75"/>
    </location>
</feature>
<dbReference type="Pfam" id="PF16030">
    <property type="entry name" value="GD_N"/>
    <property type="match status" value="1"/>
</dbReference>
<dbReference type="STRING" id="139723.A0A182MR32"/>
<feature type="domain" description="Serine protease gd N-terminal" evidence="2">
    <location>
        <begin position="161"/>
        <end position="263"/>
    </location>
</feature>
<dbReference type="AlphaFoldDB" id="A0A182MR32"/>
<accession>A0A182MR32</accession>
<name>A0A182MR32_9DIPT</name>
<organism evidence="3 4">
    <name type="scientific">Anopheles culicifacies</name>
    <dbReference type="NCBI Taxonomy" id="139723"/>
    <lineage>
        <taxon>Eukaryota</taxon>
        <taxon>Metazoa</taxon>
        <taxon>Ecdysozoa</taxon>
        <taxon>Arthropoda</taxon>
        <taxon>Hexapoda</taxon>
        <taxon>Insecta</taxon>
        <taxon>Pterygota</taxon>
        <taxon>Neoptera</taxon>
        <taxon>Endopterygota</taxon>
        <taxon>Diptera</taxon>
        <taxon>Nematocera</taxon>
        <taxon>Culicoidea</taxon>
        <taxon>Culicidae</taxon>
        <taxon>Anophelinae</taxon>
        <taxon>Anopheles</taxon>
        <taxon>culicifacies species complex</taxon>
    </lineage>
</organism>
<dbReference type="Proteomes" id="UP000075883">
    <property type="component" value="Unassembled WGS sequence"/>
</dbReference>
<reference evidence="4" key="1">
    <citation type="submission" date="2013-09" db="EMBL/GenBank/DDBJ databases">
        <title>The Genome Sequence of Anopheles culicifacies species A.</title>
        <authorList>
            <consortium name="The Broad Institute Genomics Platform"/>
            <person name="Neafsey D.E."/>
            <person name="Besansky N."/>
            <person name="Howell P."/>
            <person name="Walton C."/>
            <person name="Young S.K."/>
            <person name="Zeng Q."/>
            <person name="Gargeya S."/>
            <person name="Fitzgerald M."/>
            <person name="Haas B."/>
            <person name="Abouelleil A."/>
            <person name="Allen A.W."/>
            <person name="Alvarado L."/>
            <person name="Arachchi H.M."/>
            <person name="Berlin A.M."/>
            <person name="Chapman S.B."/>
            <person name="Gainer-Dewar J."/>
            <person name="Goldberg J."/>
            <person name="Griggs A."/>
            <person name="Gujja S."/>
            <person name="Hansen M."/>
            <person name="Howarth C."/>
            <person name="Imamovic A."/>
            <person name="Ireland A."/>
            <person name="Larimer J."/>
            <person name="McCowan C."/>
            <person name="Murphy C."/>
            <person name="Pearson M."/>
            <person name="Poon T.W."/>
            <person name="Priest M."/>
            <person name="Roberts A."/>
            <person name="Saif S."/>
            <person name="Shea T."/>
            <person name="Sisk P."/>
            <person name="Sykes S."/>
            <person name="Wortman J."/>
            <person name="Nusbaum C."/>
            <person name="Birren B."/>
        </authorList>
    </citation>
    <scope>NUCLEOTIDE SEQUENCE [LARGE SCALE GENOMIC DNA]</scope>
    <source>
        <strain evidence="4">A-37</strain>
    </source>
</reference>
<dbReference type="EMBL" id="AXCM01000026">
    <property type="status" value="NOT_ANNOTATED_CDS"/>
    <property type="molecule type" value="Genomic_DNA"/>
</dbReference>
<reference evidence="3" key="2">
    <citation type="submission" date="2020-05" db="UniProtKB">
        <authorList>
            <consortium name="EnsemblMetazoa"/>
        </authorList>
    </citation>
    <scope>IDENTIFICATION</scope>
    <source>
        <strain evidence="3">A-37</strain>
    </source>
</reference>
<keyword evidence="4" id="KW-1185">Reference proteome</keyword>
<evidence type="ECO:0000313" key="4">
    <source>
        <dbReference type="Proteomes" id="UP000075883"/>
    </source>
</evidence>
<dbReference type="InterPro" id="IPR031986">
    <property type="entry name" value="GD_N"/>
</dbReference>
<evidence type="ECO:0000256" key="1">
    <source>
        <dbReference type="SAM" id="MobiDB-lite"/>
    </source>
</evidence>
<evidence type="ECO:0000313" key="3">
    <source>
        <dbReference type="EnsemblMetazoa" id="ACUA024240-PA"/>
    </source>
</evidence>